<gene>
    <name evidence="1" type="ORF">BDV34DRAFT_215651</name>
</gene>
<name>A0A5N6DAF3_ASPPA</name>
<evidence type="ECO:0000313" key="1">
    <source>
        <dbReference type="EMBL" id="KAB8202242.1"/>
    </source>
</evidence>
<protein>
    <submittedName>
        <fullName evidence="1">Uncharacterized protein</fullName>
    </submittedName>
</protein>
<accession>A0A5N6DAF3</accession>
<reference evidence="1 2" key="1">
    <citation type="submission" date="2019-04" db="EMBL/GenBank/DDBJ databases">
        <title>Fungal friends and foes A comparative genomics study of 23 Aspergillus species from section Flavi.</title>
        <authorList>
            <consortium name="DOE Joint Genome Institute"/>
            <person name="Kjaerbolling I."/>
            <person name="Vesth T.C."/>
            <person name="Frisvad J.C."/>
            <person name="Nybo J.L."/>
            <person name="Theobald S."/>
            <person name="Kildgaard S."/>
            <person name="Petersen T.I."/>
            <person name="Kuo A."/>
            <person name="Sato A."/>
            <person name="Lyhne E.K."/>
            <person name="Kogle M.E."/>
            <person name="Wiebenga A."/>
            <person name="Kun R.S."/>
            <person name="Lubbers R.J."/>
            <person name="Makela M.R."/>
            <person name="Barry K."/>
            <person name="Chovatia M."/>
            <person name="Clum A."/>
            <person name="Daum C."/>
            <person name="Haridas S."/>
            <person name="He G."/>
            <person name="LaButti K."/>
            <person name="Lipzen A."/>
            <person name="Mondo S."/>
            <person name="Pangilinan J."/>
            <person name="Riley R."/>
            <person name="Salamov A."/>
            <person name="Simmons B.A."/>
            <person name="Magnuson J.K."/>
            <person name="Henrissat B."/>
            <person name="Mortensen U.H."/>
            <person name="Larsen T.O."/>
            <person name="De vries R.P."/>
            <person name="Grigoriev I.V."/>
            <person name="Machida M."/>
            <person name="Baker S.E."/>
            <person name="Andersen M.R."/>
        </authorList>
    </citation>
    <scope>NUCLEOTIDE SEQUENCE [LARGE SCALE GENOMIC DNA]</scope>
    <source>
        <strain evidence="1 2">CBS 117618</strain>
    </source>
</reference>
<dbReference type="VEuPathDB" id="FungiDB:BDV34DRAFT_215651"/>
<proteinExistence type="predicted"/>
<keyword evidence="2" id="KW-1185">Reference proteome</keyword>
<dbReference type="EMBL" id="ML735007">
    <property type="protein sequence ID" value="KAB8202242.1"/>
    <property type="molecule type" value="Genomic_DNA"/>
</dbReference>
<dbReference type="Proteomes" id="UP000326532">
    <property type="component" value="Unassembled WGS sequence"/>
</dbReference>
<sequence length="77" mass="8467">MSPMLAGGFYTKVSNLVPKPRSPEGNHDQATSIQKFYSSQGYILRSTVYSSSASFISNTHSDVQRVEVTFEEDSGES</sequence>
<organism evidence="1 2">
    <name type="scientific">Aspergillus parasiticus</name>
    <dbReference type="NCBI Taxonomy" id="5067"/>
    <lineage>
        <taxon>Eukaryota</taxon>
        <taxon>Fungi</taxon>
        <taxon>Dikarya</taxon>
        <taxon>Ascomycota</taxon>
        <taxon>Pezizomycotina</taxon>
        <taxon>Eurotiomycetes</taxon>
        <taxon>Eurotiomycetidae</taxon>
        <taxon>Eurotiales</taxon>
        <taxon>Aspergillaceae</taxon>
        <taxon>Aspergillus</taxon>
        <taxon>Aspergillus subgen. Circumdati</taxon>
    </lineage>
</organism>
<evidence type="ECO:0000313" key="2">
    <source>
        <dbReference type="Proteomes" id="UP000326532"/>
    </source>
</evidence>
<dbReference type="AlphaFoldDB" id="A0A5N6DAF3"/>